<organism evidence="1 2">
    <name type="scientific">Mycobacterium ulcerans str. Harvey</name>
    <dbReference type="NCBI Taxonomy" id="1299332"/>
    <lineage>
        <taxon>Bacteria</taxon>
        <taxon>Bacillati</taxon>
        <taxon>Actinomycetota</taxon>
        <taxon>Actinomycetes</taxon>
        <taxon>Mycobacteriales</taxon>
        <taxon>Mycobacteriaceae</taxon>
        <taxon>Mycobacterium</taxon>
        <taxon>Mycobacterium ulcerans group</taxon>
    </lineage>
</organism>
<protein>
    <submittedName>
        <fullName evidence="1">Non-ribosomal peptide synthetase domain protein</fullName>
    </submittedName>
</protein>
<reference evidence="1 2" key="1">
    <citation type="submission" date="2014-01" db="EMBL/GenBank/DDBJ databases">
        <authorList>
            <person name="Dobos K."/>
            <person name="Lenaerts A."/>
            <person name="Ordway D."/>
            <person name="DeGroote M.A."/>
            <person name="Parker T."/>
            <person name="Sizemore C."/>
            <person name="Tallon L.J."/>
            <person name="Sadzewicz L.K."/>
            <person name="Sengamalay N."/>
            <person name="Fraser C.M."/>
            <person name="Hine E."/>
            <person name="Shefchek K.A."/>
            <person name="Das S.P."/>
            <person name="Tettelin H."/>
        </authorList>
    </citation>
    <scope>NUCLEOTIDE SEQUENCE [LARGE SCALE GENOMIC DNA]</scope>
    <source>
        <strain evidence="1 2">Harvey</strain>
    </source>
</reference>
<accession>A0ABP3AEK0</accession>
<sequence length="89" mass="9878">MMIFGAALLGPECRHGLIASAPANENTRVALSESEVASESGCHSALKAWAKERDEIFRSIALNMNYPRNACCDDEEYNRNIERFCIANL</sequence>
<evidence type="ECO:0000313" key="1">
    <source>
        <dbReference type="EMBL" id="EUA89737.1"/>
    </source>
</evidence>
<comment type="caution">
    <text evidence="1">The sequence shown here is derived from an EMBL/GenBank/DDBJ whole genome shotgun (WGS) entry which is preliminary data.</text>
</comment>
<dbReference type="Proteomes" id="UP000020681">
    <property type="component" value="Unassembled WGS sequence"/>
</dbReference>
<keyword evidence="2" id="KW-1185">Reference proteome</keyword>
<gene>
    <name evidence="1" type="ORF">I551_3766</name>
</gene>
<proteinExistence type="predicted"/>
<dbReference type="EMBL" id="JAOL01000117">
    <property type="protein sequence ID" value="EUA89737.1"/>
    <property type="molecule type" value="Genomic_DNA"/>
</dbReference>
<evidence type="ECO:0000313" key="2">
    <source>
        <dbReference type="Proteomes" id="UP000020681"/>
    </source>
</evidence>
<name>A0ABP3AEK0_MYCUL</name>